<gene>
    <name evidence="5" type="ORF">Cgig2_018724</name>
</gene>
<sequence>MTTRNRRIKNFTSNFGPQRPAAHDVSRLVLEMNGEVVERAEPYTGLLLCGTKPLTPSRLLCCWLCPAHYKYQAKGRLSNSSEPPRTNQLRFERALACPGAPVKGASAYLEVIITACTSHLSTVERVTRLLSHFTAFNVAAGTTRPYCQWGGWHYWQKTIDDFYQVRSVVSLSPREHSIGGNPDGGKARRGHVI</sequence>
<dbReference type="Gene3D" id="1.10.645.10">
    <property type="entry name" value="Cytochrome-c3 Hydrogenase, chain B"/>
    <property type="match status" value="1"/>
</dbReference>
<dbReference type="PANTHER" id="PTHR11993:SF10">
    <property type="entry name" value="NADH DEHYDROGENASE [UBIQUINONE] IRON-SULFUR PROTEIN 2, MITOCHONDRIAL"/>
    <property type="match status" value="1"/>
</dbReference>
<comment type="caution">
    <text evidence="5">The sequence shown here is derived from an EMBL/GenBank/DDBJ whole genome shotgun (WGS) entry which is preliminary data.</text>
</comment>
<dbReference type="OrthoDB" id="563929at2759"/>
<evidence type="ECO:0000256" key="3">
    <source>
        <dbReference type="ARBA" id="ARBA00023027"/>
    </source>
</evidence>
<organism evidence="5 6">
    <name type="scientific">Carnegiea gigantea</name>
    <dbReference type="NCBI Taxonomy" id="171969"/>
    <lineage>
        <taxon>Eukaryota</taxon>
        <taxon>Viridiplantae</taxon>
        <taxon>Streptophyta</taxon>
        <taxon>Embryophyta</taxon>
        <taxon>Tracheophyta</taxon>
        <taxon>Spermatophyta</taxon>
        <taxon>Magnoliopsida</taxon>
        <taxon>eudicotyledons</taxon>
        <taxon>Gunneridae</taxon>
        <taxon>Pentapetalae</taxon>
        <taxon>Caryophyllales</taxon>
        <taxon>Cactineae</taxon>
        <taxon>Cactaceae</taxon>
        <taxon>Cactoideae</taxon>
        <taxon>Echinocereeae</taxon>
        <taxon>Carnegiea</taxon>
    </lineage>
</organism>
<dbReference type="InterPro" id="IPR022885">
    <property type="entry name" value="NDH1_su_D/H"/>
</dbReference>
<keyword evidence="6" id="KW-1185">Reference proteome</keyword>
<dbReference type="GO" id="GO:0005739">
    <property type="term" value="C:mitochondrion"/>
    <property type="evidence" value="ECO:0007669"/>
    <property type="project" value="GOC"/>
</dbReference>
<feature type="region of interest" description="Disordered" evidence="4">
    <location>
        <begin position="174"/>
        <end position="193"/>
    </location>
</feature>
<protein>
    <submittedName>
        <fullName evidence="5">Uncharacterized protein</fullName>
    </submittedName>
</protein>
<proteinExistence type="inferred from homology"/>
<dbReference type="GO" id="GO:0006120">
    <property type="term" value="P:mitochondrial electron transport, NADH to ubiquinone"/>
    <property type="evidence" value="ECO:0007669"/>
    <property type="project" value="TreeGrafter"/>
</dbReference>
<name>A0A9Q1GLZ1_9CARY</name>
<dbReference type="EMBL" id="JAKOGI010002083">
    <property type="protein sequence ID" value="KAJ8422995.1"/>
    <property type="molecule type" value="Genomic_DNA"/>
</dbReference>
<evidence type="ECO:0000256" key="4">
    <source>
        <dbReference type="SAM" id="MobiDB-lite"/>
    </source>
</evidence>
<dbReference type="Proteomes" id="UP001153076">
    <property type="component" value="Unassembled WGS sequence"/>
</dbReference>
<dbReference type="AlphaFoldDB" id="A0A9Q1GLZ1"/>
<evidence type="ECO:0000256" key="2">
    <source>
        <dbReference type="ARBA" id="ARBA00022967"/>
    </source>
</evidence>
<keyword evidence="2" id="KW-1278">Translocase</keyword>
<reference evidence="5" key="1">
    <citation type="submission" date="2022-04" db="EMBL/GenBank/DDBJ databases">
        <title>Carnegiea gigantea Genome sequencing and assembly v2.</title>
        <authorList>
            <person name="Copetti D."/>
            <person name="Sanderson M.J."/>
            <person name="Burquez A."/>
            <person name="Wojciechowski M.F."/>
        </authorList>
    </citation>
    <scope>NUCLEOTIDE SEQUENCE</scope>
    <source>
        <strain evidence="5">SGP5-SGP5p</strain>
        <tissue evidence="5">Aerial part</tissue>
    </source>
</reference>
<keyword evidence="3" id="KW-0520">NAD</keyword>
<accession>A0A9Q1GLZ1</accession>
<evidence type="ECO:0000313" key="6">
    <source>
        <dbReference type="Proteomes" id="UP001153076"/>
    </source>
</evidence>
<dbReference type="InterPro" id="IPR029014">
    <property type="entry name" value="NiFe-Hase_large"/>
</dbReference>
<evidence type="ECO:0000313" key="5">
    <source>
        <dbReference type="EMBL" id="KAJ8422995.1"/>
    </source>
</evidence>
<evidence type="ECO:0000256" key="1">
    <source>
        <dbReference type="ARBA" id="ARBA00005769"/>
    </source>
</evidence>
<dbReference type="PANTHER" id="PTHR11993">
    <property type="entry name" value="NADH-UBIQUINONE OXIDOREDUCTASE 49 KDA SUBUNIT"/>
    <property type="match status" value="1"/>
</dbReference>
<comment type="similarity">
    <text evidence="1">Belongs to the complex I 49 kDa subunit family.</text>
</comment>
<dbReference type="GO" id="GO:0016651">
    <property type="term" value="F:oxidoreductase activity, acting on NAD(P)H"/>
    <property type="evidence" value="ECO:0007669"/>
    <property type="project" value="InterPro"/>
</dbReference>